<evidence type="ECO:0000313" key="2">
    <source>
        <dbReference type="EMBL" id="QGN15481.1"/>
    </source>
</evidence>
<reference evidence="2 3" key="1">
    <citation type="submission" date="2016-03" db="EMBL/GenBank/DDBJ databases">
        <title>How can Kluyveromyces marxianus grow so fast - potential evolutionary course in Saccharomyces Complex revealed by comparative genomics.</title>
        <authorList>
            <person name="Mo W."/>
            <person name="Lu W."/>
            <person name="Yang X."/>
            <person name="Qi J."/>
            <person name="Lv H."/>
        </authorList>
    </citation>
    <scope>NUCLEOTIDE SEQUENCE [LARGE SCALE GENOMIC DNA]</scope>
    <source>
        <strain evidence="2 3">FIM1</strain>
    </source>
</reference>
<gene>
    <name evidence="2" type="primary">DSE3</name>
    <name evidence="2" type="ORF">FIM1_2172</name>
</gene>
<evidence type="ECO:0000256" key="1">
    <source>
        <dbReference type="SAM" id="MobiDB-lite"/>
    </source>
</evidence>
<name>A0ABX6EV22_KLUMA</name>
<sequence>MGRHFRGQRISSDIDFVRPSSMILTGEDLANIPDAFEQLRLRDESSGGKSGGKSYGALQGNGLGTRLSRKFGGTIKLKKRLSSVPELLLHEISKDKDVPPLPASTPTMDPKVLKKRATYSMNRPLPPVEEIAELQQNGILRKPNRYHSNVRNFSSPLSQPPICGFKRQQSSLVMSATTEIAANPKAAQALENLQKNTFAATRDDIGRRPFLRYRENKNKSDVLLEEIVNLYATTGQEDINARPELKQKIDDFIDTIHESLQTHKTSRIEKTKRRDITPIIVKEEYIKDPITEVTIPQSPELRPASILEANISSPEYNTSGGSDPSSGGEEFSDLDSIPAGIRSPTSCSDESFYSCAEEPTKELGDIPDLGWQPNYSSINVKFSSVVPKVVDVTDLFGFSDGESESSNSPVETNQEEYIDMSESGLVKVIDDTSSSIYSQY</sequence>
<feature type="region of interest" description="Disordered" evidence="1">
    <location>
        <begin position="310"/>
        <end position="350"/>
    </location>
</feature>
<feature type="compositionally biased region" description="Low complexity" evidence="1">
    <location>
        <begin position="319"/>
        <end position="328"/>
    </location>
</feature>
<dbReference type="EMBL" id="CP015056">
    <property type="protein sequence ID" value="QGN15481.1"/>
    <property type="molecule type" value="Genomic_DNA"/>
</dbReference>
<accession>A0ABX6EV22</accession>
<keyword evidence="3" id="KW-1185">Reference proteome</keyword>
<proteinExistence type="predicted"/>
<dbReference type="Proteomes" id="UP000422736">
    <property type="component" value="Chromosome 3"/>
</dbReference>
<evidence type="ECO:0000313" key="3">
    <source>
        <dbReference type="Proteomes" id="UP000422736"/>
    </source>
</evidence>
<organism evidence="2 3">
    <name type="scientific">Kluyveromyces marxianus</name>
    <name type="common">Yeast</name>
    <name type="synonym">Candida kefyr</name>
    <dbReference type="NCBI Taxonomy" id="4911"/>
    <lineage>
        <taxon>Eukaryota</taxon>
        <taxon>Fungi</taxon>
        <taxon>Dikarya</taxon>
        <taxon>Ascomycota</taxon>
        <taxon>Saccharomycotina</taxon>
        <taxon>Saccharomycetes</taxon>
        <taxon>Saccharomycetales</taxon>
        <taxon>Saccharomycetaceae</taxon>
        <taxon>Kluyveromyces</taxon>
    </lineage>
</organism>
<protein>
    <submittedName>
        <fullName evidence="2">Protein DSE3</fullName>
    </submittedName>
</protein>